<proteinExistence type="predicted"/>
<keyword evidence="3 6" id="KW-0812">Transmembrane</keyword>
<keyword evidence="5 6" id="KW-0472">Membrane</keyword>
<keyword evidence="2" id="KW-1003">Cell membrane</keyword>
<dbReference type="Pfam" id="PF09924">
    <property type="entry name" value="LPG_synthase_C"/>
    <property type="match status" value="1"/>
</dbReference>
<reference evidence="8" key="1">
    <citation type="submission" date="2023-06" db="EMBL/GenBank/DDBJ databases">
        <title>Identification of two novel mycobacterium reveal diversities and complexities of Mycobacterium gordonae clade.</title>
        <authorList>
            <person name="Matsumoto Y."/>
            <person name="Nakamura S."/>
            <person name="Motooka D."/>
            <person name="Fukushima K."/>
        </authorList>
    </citation>
    <scope>NUCLEOTIDE SEQUENCE</scope>
    <source>
        <strain evidence="8">TY812</strain>
    </source>
</reference>
<name>A0A4V3AXJ2_9MYCO</name>
<protein>
    <submittedName>
        <fullName evidence="8">Phosphatidylglycerol lysyltransferase domain-containing protein</fullName>
    </submittedName>
</protein>
<evidence type="ECO:0000256" key="4">
    <source>
        <dbReference type="ARBA" id="ARBA00022989"/>
    </source>
</evidence>
<sequence>MRVSQRGQRRHRATAALASERIILRTDRRAARLASSLLLLCVLTWLTVLTVHEHPAANWYAAGRFGWSVALLAAVVLIARGVFLGRPVTPRHTLVSAALLSAGLFAHFLAFGGWGNLLVAASGLALMWPTSAEPQPELLQRVWALVDATPDDPLAPFAMHSLKAYYFNAAGTAAIAYRTRLGFAVVSGDPIGDSTQFERLAIDFAVMCRSRGWRIVVLASAQRNLGLWTKELIGQAMLAVPIGRDVVVDVPRFSLAGRRYRNVRQAVQRTHNRGVTTEIIDERDLDAGLVAELSEVLYASHGGVRTERGFCMNLDGALQGRCPGVRLAIARDSGGRAVAFHRYASAGGGSEITLDAPYRRPDAPNGIDERLSVDMIAAAKISRAQRLSLAFAAFPEVFDAADPAPLQRLAYRLIHLLDPLIRLESLYRYLRKFHALNERRYVVLCTHHIPSALVVLLSLEFVPRRRRLRPAHHVAVAGA</sequence>
<comment type="caution">
    <text evidence="8">The sequence shown here is derived from an EMBL/GenBank/DDBJ whole genome shotgun (WGS) entry which is preliminary data.</text>
</comment>
<evidence type="ECO:0000256" key="5">
    <source>
        <dbReference type="ARBA" id="ARBA00023136"/>
    </source>
</evidence>
<dbReference type="InterPro" id="IPR051211">
    <property type="entry name" value="PG_lysyltransferase"/>
</dbReference>
<dbReference type="RefSeq" id="WP_133435053.1">
    <property type="nucleotide sequence ID" value="NZ_JAUFSA010000001.1"/>
</dbReference>
<dbReference type="InterPro" id="IPR024320">
    <property type="entry name" value="LPG_synthase_C"/>
</dbReference>
<keyword evidence="4 6" id="KW-1133">Transmembrane helix</keyword>
<evidence type="ECO:0000256" key="6">
    <source>
        <dbReference type="SAM" id="Phobius"/>
    </source>
</evidence>
<dbReference type="Proteomes" id="UP001229081">
    <property type="component" value="Unassembled WGS sequence"/>
</dbReference>
<dbReference type="GO" id="GO:0055091">
    <property type="term" value="P:phospholipid homeostasis"/>
    <property type="evidence" value="ECO:0007669"/>
    <property type="project" value="TreeGrafter"/>
</dbReference>
<dbReference type="EMBL" id="JAUFSA010000001">
    <property type="protein sequence ID" value="MDP7734179.1"/>
    <property type="molecule type" value="Genomic_DNA"/>
</dbReference>
<dbReference type="PANTHER" id="PTHR34697">
    <property type="entry name" value="PHOSPHATIDYLGLYCEROL LYSYLTRANSFERASE"/>
    <property type="match status" value="1"/>
</dbReference>
<feature type="transmembrane region" description="Helical" evidence="6">
    <location>
        <begin position="64"/>
        <end position="83"/>
    </location>
</feature>
<gene>
    <name evidence="8" type="ORF">QXL92_05375</name>
</gene>
<evidence type="ECO:0000259" key="7">
    <source>
        <dbReference type="Pfam" id="PF09924"/>
    </source>
</evidence>
<dbReference type="GO" id="GO:0005886">
    <property type="term" value="C:plasma membrane"/>
    <property type="evidence" value="ECO:0007669"/>
    <property type="project" value="UniProtKB-SubCell"/>
</dbReference>
<feature type="transmembrane region" description="Helical" evidence="6">
    <location>
        <begin position="95"/>
        <end position="128"/>
    </location>
</feature>
<organism evidence="8 9">
    <name type="scientific">Mycobacterium paragordonae</name>
    <dbReference type="NCBI Taxonomy" id="1389713"/>
    <lineage>
        <taxon>Bacteria</taxon>
        <taxon>Bacillati</taxon>
        <taxon>Actinomycetota</taxon>
        <taxon>Actinomycetes</taxon>
        <taxon>Mycobacteriales</taxon>
        <taxon>Mycobacteriaceae</taxon>
        <taxon>Mycobacterium</taxon>
    </lineage>
</organism>
<evidence type="ECO:0000256" key="3">
    <source>
        <dbReference type="ARBA" id="ARBA00022692"/>
    </source>
</evidence>
<feature type="domain" description="Phosphatidylglycerol lysyltransferase C-terminal" evidence="7">
    <location>
        <begin position="145"/>
        <end position="443"/>
    </location>
</feature>
<feature type="transmembrane region" description="Helical" evidence="6">
    <location>
        <begin position="30"/>
        <end position="52"/>
    </location>
</feature>
<dbReference type="AlphaFoldDB" id="A0A4V3AXJ2"/>
<evidence type="ECO:0000256" key="1">
    <source>
        <dbReference type="ARBA" id="ARBA00004651"/>
    </source>
</evidence>
<accession>A0A4V3AXJ2</accession>
<dbReference type="GO" id="GO:0016755">
    <property type="term" value="F:aminoacyltransferase activity"/>
    <property type="evidence" value="ECO:0007669"/>
    <property type="project" value="TreeGrafter"/>
</dbReference>
<evidence type="ECO:0000256" key="2">
    <source>
        <dbReference type="ARBA" id="ARBA00022475"/>
    </source>
</evidence>
<evidence type="ECO:0000313" key="8">
    <source>
        <dbReference type="EMBL" id="MDP7734179.1"/>
    </source>
</evidence>
<evidence type="ECO:0000313" key="9">
    <source>
        <dbReference type="Proteomes" id="UP001229081"/>
    </source>
</evidence>
<comment type="subcellular location">
    <subcellularLocation>
        <location evidence="1">Cell membrane</location>
        <topology evidence="1">Multi-pass membrane protein</topology>
    </subcellularLocation>
</comment>
<dbReference type="PANTHER" id="PTHR34697:SF2">
    <property type="entry name" value="PHOSPHATIDYLGLYCEROL LYSYLTRANSFERASE"/>
    <property type="match status" value="1"/>
</dbReference>